<name>A0AAV0L8V4_9ROSI</name>
<comment type="caution">
    <text evidence="1">The sequence shown here is derived from an EMBL/GenBank/DDBJ whole genome shotgun (WGS) entry which is preliminary data.</text>
</comment>
<accession>A0AAV0L8V4</accession>
<keyword evidence="3" id="KW-1185">Reference proteome</keyword>
<gene>
    <name evidence="1" type="ORF">LITE_LOCUS22284</name>
    <name evidence="2" type="ORF">LITE_LOCUS33454</name>
</gene>
<protein>
    <submittedName>
        <fullName evidence="1">Uncharacterized protein</fullName>
    </submittedName>
</protein>
<dbReference type="EMBL" id="CAMGYJ010000006">
    <property type="protein sequence ID" value="CAI0429746.1"/>
    <property type="molecule type" value="Genomic_DNA"/>
</dbReference>
<evidence type="ECO:0000313" key="1">
    <source>
        <dbReference type="EMBL" id="CAI0429746.1"/>
    </source>
</evidence>
<evidence type="ECO:0000313" key="3">
    <source>
        <dbReference type="Proteomes" id="UP001154282"/>
    </source>
</evidence>
<reference evidence="1" key="1">
    <citation type="submission" date="2022-08" db="EMBL/GenBank/DDBJ databases">
        <authorList>
            <person name="Gutierrez-Valencia J."/>
        </authorList>
    </citation>
    <scope>NUCLEOTIDE SEQUENCE</scope>
</reference>
<dbReference type="Proteomes" id="UP001154282">
    <property type="component" value="Unassembled WGS sequence"/>
</dbReference>
<dbReference type="EMBL" id="CAMGYJ010000008">
    <property type="protein sequence ID" value="CAI0458264.1"/>
    <property type="molecule type" value="Genomic_DNA"/>
</dbReference>
<sequence length="13" mass="1472">MPYILLLGNPLNN</sequence>
<organism evidence="1 3">
    <name type="scientific">Linum tenue</name>
    <dbReference type="NCBI Taxonomy" id="586396"/>
    <lineage>
        <taxon>Eukaryota</taxon>
        <taxon>Viridiplantae</taxon>
        <taxon>Streptophyta</taxon>
        <taxon>Embryophyta</taxon>
        <taxon>Tracheophyta</taxon>
        <taxon>Spermatophyta</taxon>
        <taxon>Magnoliopsida</taxon>
        <taxon>eudicotyledons</taxon>
        <taxon>Gunneridae</taxon>
        <taxon>Pentapetalae</taxon>
        <taxon>rosids</taxon>
        <taxon>fabids</taxon>
        <taxon>Malpighiales</taxon>
        <taxon>Linaceae</taxon>
        <taxon>Linum</taxon>
    </lineage>
</organism>
<proteinExistence type="predicted"/>
<evidence type="ECO:0000313" key="2">
    <source>
        <dbReference type="EMBL" id="CAI0458264.1"/>
    </source>
</evidence>